<dbReference type="RefSeq" id="WP_035938731.1">
    <property type="nucleotide sequence ID" value="NZ_AVPL01000040.1"/>
</dbReference>
<proteinExistence type="predicted"/>
<accession>A0A0A0JTK4</accession>
<dbReference type="EMBL" id="AVPL01000040">
    <property type="protein sequence ID" value="KGN40478.1"/>
    <property type="molecule type" value="Genomic_DNA"/>
</dbReference>
<keyword evidence="2" id="KW-1185">Reference proteome</keyword>
<evidence type="ECO:0000313" key="2">
    <source>
        <dbReference type="Proteomes" id="UP000030013"/>
    </source>
</evidence>
<evidence type="ECO:0000313" key="1">
    <source>
        <dbReference type="EMBL" id="KGN40478.1"/>
    </source>
</evidence>
<organism evidence="1 2">
    <name type="scientific">Knoellia aerolata DSM 18566</name>
    <dbReference type="NCBI Taxonomy" id="1385519"/>
    <lineage>
        <taxon>Bacteria</taxon>
        <taxon>Bacillati</taxon>
        <taxon>Actinomycetota</taxon>
        <taxon>Actinomycetes</taxon>
        <taxon>Micrococcales</taxon>
        <taxon>Intrasporangiaceae</taxon>
        <taxon>Knoellia</taxon>
    </lineage>
</organism>
<comment type="caution">
    <text evidence="1">The sequence shown here is derived from an EMBL/GenBank/DDBJ whole genome shotgun (WGS) entry which is preliminary data.</text>
</comment>
<dbReference type="Proteomes" id="UP000030013">
    <property type="component" value="Unassembled WGS sequence"/>
</dbReference>
<reference evidence="1 2" key="1">
    <citation type="submission" date="2013-08" db="EMBL/GenBank/DDBJ databases">
        <title>The genome sequence of Knoellia aerolata.</title>
        <authorList>
            <person name="Zhu W."/>
            <person name="Wang G."/>
        </authorList>
    </citation>
    <scope>NUCLEOTIDE SEQUENCE [LARGE SCALE GENOMIC DNA]</scope>
    <source>
        <strain evidence="1 2">DSM 18566</strain>
    </source>
</reference>
<dbReference type="STRING" id="1385519.N801_13540"/>
<protein>
    <submittedName>
        <fullName evidence="1">Uncharacterized protein</fullName>
    </submittedName>
</protein>
<dbReference type="AlphaFoldDB" id="A0A0A0JTK4"/>
<sequence>MDWWSAVLAFAGAALGSGLSWVAARRDVAQRERAARADVGQREQQANLEEWGRRFTAALAGVSSESPRQRALSRVLLVELGQSDLATEQEKALVLAVLDAGARIDGDGEDVTRFRAGMLMDEIVYVEDTGDDVEGQEVSP</sequence>
<gene>
    <name evidence="1" type="ORF">N801_13540</name>
</gene>
<dbReference type="OrthoDB" id="4843663at2"/>
<name>A0A0A0JTK4_9MICO</name>